<proteinExistence type="predicted"/>
<dbReference type="Gene3D" id="1.10.260.40">
    <property type="entry name" value="lambda repressor-like DNA-binding domains"/>
    <property type="match status" value="1"/>
</dbReference>
<sequence>MAERAGVSKSLVSLVVRNSPRVSEERRRRVLEVMEEIGYELNLAARSLSSRHSGNIGVLVSDLHNPWAFDVVDAARPVLEEAGHTVLFSAATASAAGSGVDLSILQAFRDLGVAGLLVVGTVPDKAPFSRVVSGGAVVFAGGGPDYIDTADVVRSDDAHGLSMVVEHLIEQGHERIAHLGGLGGSVGKERVKGYTAAMEEHGLGRNIHVVDADFSQESGYVAAQRALGASGRLRHPTALACINDLAALGAMTAADERGIEIAITGYDNIALGAMPRLGLTTVDPDSSTIGITGAKTLLQRINDNGEGFVHQPVVPELVIRKSSLLGL</sequence>
<dbReference type="CDD" id="cd01392">
    <property type="entry name" value="HTH_LacI"/>
    <property type="match status" value="1"/>
</dbReference>
<keyword evidence="6" id="KW-1185">Reference proteome</keyword>
<reference evidence="5 6" key="1">
    <citation type="submission" date="2011-12" db="EMBL/GenBank/DDBJ databases">
        <title>Whole genome shotgun sequence of Arthrobacter globiformis NBRC 12137.</title>
        <authorList>
            <person name="Miyazawa S."/>
            <person name="Hosoyama A."/>
            <person name="Tsuchikane K."/>
            <person name="Katsumata H."/>
            <person name="Yamazaki S."/>
            <person name="Fujita N."/>
        </authorList>
    </citation>
    <scope>NUCLEOTIDE SEQUENCE [LARGE SCALE GENOMIC DNA]</scope>
    <source>
        <strain evidence="5 6">NBRC 12137</strain>
    </source>
</reference>
<dbReference type="InterPro" id="IPR010982">
    <property type="entry name" value="Lambda_DNA-bd_dom_sf"/>
</dbReference>
<dbReference type="InterPro" id="IPR046335">
    <property type="entry name" value="LacI/GalR-like_sensor"/>
</dbReference>
<evidence type="ECO:0000256" key="2">
    <source>
        <dbReference type="ARBA" id="ARBA00023125"/>
    </source>
</evidence>
<keyword evidence="1" id="KW-0805">Transcription regulation</keyword>
<dbReference type="SUPFAM" id="SSF47413">
    <property type="entry name" value="lambda repressor-like DNA-binding domains"/>
    <property type="match status" value="1"/>
</dbReference>
<keyword evidence="3" id="KW-0804">Transcription</keyword>
<evidence type="ECO:0000259" key="4">
    <source>
        <dbReference type="PROSITE" id="PS50932"/>
    </source>
</evidence>
<evidence type="ECO:0000256" key="1">
    <source>
        <dbReference type="ARBA" id="ARBA00023015"/>
    </source>
</evidence>
<dbReference type="GO" id="GO:0000976">
    <property type="term" value="F:transcription cis-regulatory region binding"/>
    <property type="evidence" value="ECO:0007669"/>
    <property type="project" value="TreeGrafter"/>
</dbReference>
<dbReference type="SMART" id="SM00354">
    <property type="entry name" value="HTH_LACI"/>
    <property type="match status" value="1"/>
</dbReference>
<protein>
    <submittedName>
        <fullName evidence="5">Putative LacI family transcriptional regulator</fullName>
    </submittedName>
</protein>
<dbReference type="Pfam" id="PF00356">
    <property type="entry name" value="LacI"/>
    <property type="match status" value="1"/>
</dbReference>
<organism evidence="5 6">
    <name type="scientific">Arthrobacter globiformis (strain ATCC 8010 / DSM 20124 / JCM 1332 / NBRC 12137 / NCIMB 8907 / NRRL B-2979 / 168)</name>
    <dbReference type="NCBI Taxonomy" id="1077972"/>
    <lineage>
        <taxon>Bacteria</taxon>
        <taxon>Bacillati</taxon>
        <taxon>Actinomycetota</taxon>
        <taxon>Actinomycetes</taxon>
        <taxon>Micrococcales</taxon>
        <taxon>Micrococcaceae</taxon>
        <taxon>Arthrobacter</taxon>
    </lineage>
</organism>
<dbReference type="InterPro" id="IPR028082">
    <property type="entry name" value="Peripla_BP_I"/>
</dbReference>
<dbReference type="SUPFAM" id="SSF53822">
    <property type="entry name" value="Periplasmic binding protein-like I"/>
    <property type="match status" value="1"/>
</dbReference>
<dbReference type="CDD" id="cd06267">
    <property type="entry name" value="PBP1_LacI_sugar_binding-like"/>
    <property type="match status" value="1"/>
</dbReference>
<dbReference type="PROSITE" id="PS50932">
    <property type="entry name" value="HTH_LACI_2"/>
    <property type="match status" value="1"/>
</dbReference>
<feature type="domain" description="HTH lacI-type" evidence="4">
    <location>
        <begin position="1"/>
        <end position="50"/>
    </location>
</feature>
<evidence type="ECO:0000313" key="5">
    <source>
        <dbReference type="EMBL" id="GAB12633.1"/>
    </source>
</evidence>
<dbReference type="PANTHER" id="PTHR30146:SF109">
    <property type="entry name" value="HTH-TYPE TRANSCRIPTIONAL REGULATOR GALS"/>
    <property type="match status" value="1"/>
</dbReference>
<dbReference type="PANTHER" id="PTHR30146">
    <property type="entry name" value="LACI-RELATED TRANSCRIPTIONAL REPRESSOR"/>
    <property type="match status" value="1"/>
</dbReference>
<gene>
    <name evidence="5" type="ORF">ARGLB_023_00050</name>
</gene>
<keyword evidence="2" id="KW-0238">DNA-binding</keyword>
<dbReference type="STRING" id="1077972.ARGLB_023_00050"/>
<accession>H0QII2</accession>
<dbReference type="eggNOG" id="COG1609">
    <property type="taxonomic scope" value="Bacteria"/>
</dbReference>
<dbReference type="Proteomes" id="UP000003828">
    <property type="component" value="Unassembled WGS sequence"/>
</dbReference>
<evidence type="ECO:0000313" key="6">
    <source>
        <dbReference type="Proteomes" id="UP000003828"/>
    </source>
</evidence>
<name>H0QII2_ARTG1</name>
<dbReference type="GO" id="GO:0003700">
    <property type="term" value="F:DNA-binding transcription factor activity"/>
    <property type="evidence" value="ECO:0007669"/>
    <property type="project" value="TreeGrafter"/>
</dbReference>
<comment type="caution">
    <text evidence="5">The sequence shown here is derived from an EMBL/GenBank/DDBJ whole genome shotgun (WGS) entry which is preliminary data.</text>
</comment>
<dbReference type="Pfam" id="PF13377">
    <property type="entry name" value="Peripla_BP_3"/>
    <property type="match status" value="1"/>
</dbReference>
<dbReference type="Gene3D" id="3.40.50.2300">
    <property type="match status" value="2"/>
</dbReference>
<dbReference type="AlphaFoldDB" id="H0QII2"/>
<dbReference type="InterPro" id="IPR000843">
    <property type="entry name" value="HTH_LacI"/>
</dbReference>
<evidence type="ECO:0000256" key="3">
    <source>
        <dbReference type="ARBA" id="ARBA00023163"/>
    </source>
</evidence>
<dbReference type="EMBL" id="BAEG01000023">
    <property type="protein sequence ID" value="GAB12633.1"/>
    <property type="molecule type" value="Genomic_DNA"/>
</dbReference>